<dbReference type="Proteomes" id="UP001055439">
    <property type="component" value="Chromosome 4"/>
</dbReference>
<keyword evidence="2" id="KW-1185">Reference proteome</keyword>
<dbReference type="AlphaFoldDB" id="A0A9E7FFM5"/>
<proteinExistence type="predicted"/>
<dbReference type="EMBL" id="CP097506">
    <property type="protein sequence ID" value="URD94628.1"/>
    <property type="molecule type" value="Genomic_DNA"/>
</dbReference>
<name>A0A9E7FFM5_9LILI</name>
<gene>
    <name evidence="1" type="ORF">MUK42_33904</name>
</gene>
<accession>A0A9E7FFM5</accession>
<reference evidence="1" key="1">
    <citation type="submission" date="2022-05" db="EMBL/GenBank/DDBJ databases">
        <title>The Musa troglodytarum L. genome provides insights into the mechanism of non-climacteric behaviour and enrichment of carotenoids.</title>
        <authorList>
            <person name="Wang J."/>
        </authorList>
    </citation>
    <scope>NUCLEOTIDE SEQUENCE</scope>
    <source>
        <tissue evidence="1">Leaf</tissue>
    </source>
</reference>
<organism evidence="1 2">
    <name type="scientific">Musa troglodytarum</name>
    <name type="common">fe'i banana</name>
    <dbReference type="NCBI Taxonomy" id="320322"/>
    <lineage>
        <taxon>Eukaryota</taxon>
        <taxon>Viridiplantae</taxon>
        <taxon>Streptophyta</taxon>
        <taxon>Embryophyta</taxon>
        <taxon>Tracheophyta</taxon>
        <taxon>Spermatophyta</taxon>
        <taxon>Magnoliopsida</taxon>
        <taxon>Liliopsida</taxon>
        <taxon>Zingiberales</taxon>
        <taxon>Musaceae</taxon>
        <taxon>Musa</taxon>
    </lineage>
</organism>
<protein>
    <submittedName>
        <fullName evidence="1">Uncharacterized protein</fullName>
    </submittedName>
</protein>
<sequence>MELLEVIKIERGRFRTDGNSKRRIMASLGCEENNSSGNQMRRGGGVRSSFDFEIHAECQGERGLVVEEINAEESFAPQGGTGNNVIQVDLLRETYQEAGENEGNKIEK</sequence>
<evidence type="ECO:0000313" key="2">
    <source>
        <dbReference type="Proteomes" id="UP001055439"/>
    </source>
</evidence>
<evidence type="ECO:0000313" key="1">
    <source>
        <dbReference type="EMBL" id="URD94628.1"/>
    </source>
</evidence>